<dbReference type="Pfam" id="PF08014">
    <property type="entry name" value="MATCAP"/>
    <property type="match status" value="1"/>
</dbReference>
<keyword evidence="2" id="KW-0645">Protease</keyword>
<evidence type="ECO:0000313" key="6">
    <source>
        <dbReference type="Proteomes" id="UP000294599"/>
    </source>
</evidence>
<reference evidence="5 6" key="1">
    <citation type="submission" date="2019-03" db="EMBL/GenBank/DDBJ databases">
        <title>Genomic Encyclopedia of Type Strains, Phase IV (KMG-IV): sequencing the most valuable type-strain genomes for metagenomic binning, comparative biology and taxonomic classification.</title>
        <authorList>
            <person name="Goeker M."/>
        </authorList>
    </citation>
    <scope>NUCLEOTIDE SEQUENCE [LARGE SCALE GENOMIC DNA]</scope>
    <source>
        <strain evidence="5 6">DSM 21944</strain>
    </source>
</reference>
<keyword evidence="3" id="KW-0378">Hydrolase</keyword>
<dbReference type="InterPro" id="IPR012548">
    <property type="entry name" value="MATCAP"/>
</dbReference>
<protein>
    <submittedName>
        <fullName evidence="5">Uncharacterized protein (TIGR02421 family)</fullName>
    </submittedName>
</protein>
<keyword evidence="4" id="KW-0482">Metalloprotease</keyword>
<evidence type="ECO:0000256" key="4">
    <source>
        <dbReference type="ARBA" id="ARBA00023049"/>
    </source>
</evidence>
<comment type="caution">
    <text evidence="5">The sequence shown here is derived from an EMBL/GenBank/DDBJ whole genome shotgun (WGS) entry which is preliminary data.</text>
</comment>
<dbReference type="GO" id="GO:0008237">
    <property type="term" value="F:metallopeptidase activity"/>
    <property type="evidence" value="ECO:0007669"/>
    <property type="project" value="UniProtKB-KW"/>
</dbReference>
<evidence type="ECO:0000256" key="2">
    <source>
        <dbReference type="ARBA" id="ARBA00022670"/>
    </source>
</evidence>
<evidence type="ECO:0000313" key="5">
    <source>
        <dbReference type="EMBL" id="TCS94410.1"/>
    </source>
</evidence>
<sequence length="416" mass="45425">MSDLEHYAALDARLVAAARPIRLLSAASWPASVQNAFLAGADDATPTLPVVEYPRIDLSDTRRELDAIALAADATHPVGDYLRRSAGAYHLAAEIIESLGSPVVGSLSARLYGTPGEPLPGSHWTNVDAAGHFIVLADELDAELDDADSAAVIPAEIARDRMQAAIDAVFDHHRIQVQLDPELVAKAAAGATRVRLRSGSHFSAADVRQLLEHEVLVHSLTAINGREQPHFRSLAQSSPRVTATQEGLATFAEQITGCIDIRRMKRISLRILAIDRAIQGADFVEVYRFFRDAGQSKVDSFASSMRVFRGVPVTGGGAFCKDTVYLHGLLSVHTFFRWALKHRRLNLLRWIFAGKLALHDVLALEPFFEAGWLVPPTYLPHWAERSGNLAGLLAFSLFANRIRLDTLQAEDIVLGV</sequence>
<dbReference type="RefSeq" id="WP_123522989.1">
    <property type="nucleotide sequence ID" value="NZ_JBHLWF010000027.1"/>
</dbReference>
<dbReference type="AlphaFoldDB" id="A0A4S3KTT1"/>
<proteinExistence type="predicted"/>
<comment type="cofactor">
    <cofactor evidence="1">
        <name>Zn(2+)</name>
        <dbReference type="ChEBI" id="CHEBI:29105"/>
    </cofactor>
</comment>
<dbReference type="PANTHER" id="PTHR31817:SF0">
    <property type="entry name" value="CHROMOSOME UNDETERMINED SCAFFOLD_67, WHOLE GENOME SHOTGUN SEQUENCE"/>
    <property type="match status" value="1"/>
</dbReference>
<dbReference type="EMBL" id="SMAF01000022">
    <property type="protein sequence ID" value="TCS94410.1"/>
    <property type="molecule type" value="Genomic_DNA"/>
</dbReference>
<dbReference type="PANTHER" id="PTHR31817">
    <property type="match status" value="1"/>
</dbReference>
<gene>
    <name evidence="5" type="ORF">EDC25_1226</name>
</gene>
<dbReference type="SMART" id="SM01154">
    <property type="entry name" value="DUF1704"/>
    <property type="match status" value="1"/>
</dbReference>
<evidence type="ECO:0000256" key="1">
    <source>
        <dbReference type="ARBA" id="ARBA00001947"/>
    </source>
</evidence>
<keyword evidence="6" id="KW-1185">Reference proteome</keyword>
<evidence type="ECO:0000256" key="3">
    <source>
        <dbReference type="ARBA" id="ARBA00022801"/>
    </source>
</evidence>
<organism evidence="5 6">
    <name type="scientific">Pseudofulvimonas gallinarii</name>
    <dbReference type="NCBI Taxonomy" id="634155"/>
    <lineage>
        <taxon>Bacteria</taxon>
        <taxon>Pseudomonadati</taxon>
        <taxon>Pseudomonadota</taxon>
        <taxon>Gammaproteobacteria</taxon>
        <taxon>Lysobacterales</taxon>
        <taxon>Rhodanobacteraceae</taxon>
        <taxon>Pseudofulvimonas</taxon>
    </lineage>
</organism>
<name>A0A4S3KTT1_9GAMM</name>
<dbReference type="GO" id="GO:0006508">
    <property type="term" value="P:proteolysis"/>
    <property type="evidence" value="ECO:0007669"/>
    <property type="project" value="UniProtKB-KW"/>
</dbReference>
<accession>A0A4S3KTT1</accession>
<dbReference type="Proteomes" id="UP000294599">
    <property type="component" value="Unassembled WGS sequence"/>
</dbReference>
<dbReference type="GO" id="GO:0080164">
    <property type="term" value="P:regulation of nitric oxide metabolic process"/>
    <property type="evidence" value="ECO:0007669"/>
    <property type="project" value="TreeGrafter"/>
</dbReference>
<dbReference type="OrthoDB" id="9785840at2"/>